<evidence type="ECO:0000313" key="2">
    <source>
        <dbReference type="Proteomes" id="UP000523545"/>
    </source>
</evidence>
<keyword evidence="2" id="KW-1185">Reference proteome</keyword>
<dbReference type="AlphaFoldDB" id="A0A7Y9WWD6"/>
<evidence type="ECO:0000313" key="1">
    <source>
        <dbReference type="EMBL" id="NYH40786.1"/>
    </source>
</evidence>
<dbReference type="Proteomes" id="UP000523545">
    <property type="component" value="Unassembled WGS sequence"/>
</dbReference>
<accession>A0A7Y9WWD6</accession>
<comment type="caution">
    <text evidence="1">The sequence shown here is derived from an EMBL/GenBank/DDBJ whole genome shotgun (WGS) entry which is preliminary data.</text>
</comment>
<name>A0A7Y9WWD6_9ACTN</name>
<gene>
    <name evidence="1" type="ORF">HNR22_000513</name>
</gene>
<organism evidence="1 2">
    <name type="scientific">Micromonospora jinlongensis</name>
    <dbReference type="NCBI Taxonomy" id="1287877"/>
    <lineage>
        <taxon>Bacteria</taxon>
        <taxon>Bacillati</taxon>
        <taxon>Actinomycetota</taxon>
        <taxon>Actinomycetes</taxon>
        <taxon>Micromonosporales</taxon>
        <taxon>Micromonosporaceae</taxon>
        <taxon>Micromonospora</taxon>
    </lineage>
</organism>
<dbReference type="RefSeq" id="WP_179778858.1">
    <property type="nucleotide sequence ID" value="NZ_JACCHK010000001.1"/>
</dbReference>
<dbReference type="EMBL" id="JACCHK010000001">
    <property type="protein sequence ID" value="NYH40786.1"/>
    <property type="molecule type" value="Genomic_DNA"/>
</dbReference>
<reference evidence="1 2" key="1">
    <citation type="submission" date="2020-07" db="EMBL/GenBank/DDBJ databases">
        <title>Sequencing the genomes of 1000 actinobacteria strains.</title>
        <authorList>
            <person name="Klenk H.-P."/>
        </authorList>
    </citation>
    <scope>NUCLEOTIDE SEQUENCE [LARGE SCALE GENOMIC DNA]</scope>
    <source>
        <strain evidence="1 2">DSM 45876</strain>
    </source>
</reference>
<proteinExistence type="predicted"/>
<sequence>MTSEPPAYAVPGVESEDPTHTPGYFFYRVDRLAGFPPVAAAIGRAPSVMPAICSDDSAMREAFAQSRGALCRQLWVGTDDGLHWELSFGDGVKFIVDPGDEPVDFLRDALVAQPGVSSAEHYCDENFKVETTRVLRADEMAAYFIDTVVAAHREFARSQGIDLPY</sequence>
<protein>
    <submittedName>
        <fullName evidence="1">Uncharacterized protein</fullName>
    </submittedName>
</protein>